<feature type="domain" description="Laminin EGF-like" evidence="13">
    <location>
        <begin position="670"/>
        <end position="756"/>
    </location>
</feature>
<feature type="disulfide bond" evidence="11">
    <location>
        <begin position="622"/>
        <end position="634"/>
    </location>
</feature>
<dbReference type="GO" id="GO:0070831">
    <property type="term" value="P:basement membrane assembly"/>
    <property type="evidence" value="ECO:0007669"/>
    <property type="project" value="TreeGrafter"/>
</dbReference>
<evidence type="ECO:0000256" key="2">
    <source>
        <dbReference type="ARBA" id="ARBA00022525"/>
    </source>
</evidence>
<dbReference type="FunFam" id="2.10.25.10:FF:000224">
    <property type="entry name" value="Usherin"/>
    <property type="match status" value="1"/>
</dbReference>
<feature type="disulfide bond" evidence="11">
    <location>
        <begin position="966"/>
        <end position="978"/>
    </location>
</feature>
<feature type="disulfide bond" evidence="11">
    <location>
        <begin position="836"/>
        <end position="845"/>
    </location>
</feature>
<dbReference type="PROSITE" id="PS51117">
    <property type="entry name" value="LAMININ_NTER"/>
    <property type="match status" value="1"/>
</dbReference>
<sequence>MNLWQSQNAVHNVSIVLNLDTQFQFISTILRFKTYRPAAMYLERSYDFGRTWARYAYFSNNCKRDFPSVPEGPRRSLTDVTCTGVYSQLTPSEGGDMRVDDSPLTRRKYYYALYEWNVWGRCTCFGHALRCKPKSSAEIIKPEKVYGVCECTHNTAGENCETCADFHWNKPWMPATRDAANACEKCNCNNHATACFFNPVLFSKSGNVSGGNCHGCMHNTEGVNCEFCQPNFYRHPSYPIDHPLTCQPCNCHLDGTLYDNFCQQYTIPEQNTIAGRCICKKNVGGEKCDRCKVGFWNFQAENPDGCEACSCNMIGTIDNGGCDPFTGLCTCKRFVGGPNCDRCLEGYFNLSTTPLGCQECACSQIGSLNPNCERVSGQCACKVGFTGRDCSEVENGYYIVPPHEVIDKPDEKEITLVGPKGEGKYVIVLDVDPKQSNLAGVLTTYTHKVIISDVCLEPGLPIVLRVVPESYPEGAFTEILITDPPACAMVGNLNSLGIVWLVSSHVEAYAQTLTSDRKHGMQWKTRNHLEDLNFTDDLPILSHTREHKQMKTISVAAASESIILIPTDDSDLARRCEVYREVAMEILAGRREDRTGLPPECEVYFRLPRLSWKESSSVAQRCLCNSTGSRSEICDKLTGQCPCKDGVVGRQCDRCASYHYGFSARGCTDCACDPQGSVSLQCHEDTRIVGKHCNMCNPGFWDFPNCRPCICNEFSDFCNQTTGICENCRDNTGGDHCETCREGFYGDPLRKTPCKPCSCPGGGLNHAKECHMGPLEEQICICKVGYTGPRCSQCATNYFGNPTEPGGSCRPCECSGNIAVNVPGSCDPITGQCLKCLHNTEGYYCDICKDGFWGDATRQMCQPCNCYPLGSIDEGAGGCNRENGQCSCLPNVIGPRCYECAPYFFNLTSGKGCEPCLCDPTGSIDDLCDPVMGQCRCKPDRSGRRCDQCRRLFYSDPTTPDGCQPCNCDRIGSTSDLCDPLTGQCPCRTGITGQRCDRCDRGTEGILPDCVPCGECWNNWDKAIDKVIISLLDQIEHLPWMTTDDTRLNEFRDVLKRSEEIVMRLSSLDQFADSLVKWDDLITERFAQQLERKAVVNEAKARAYLSILRSKDIGDRAMNTQISIEHQRGGLEGDLSNSKRELEAVQTRADQLNSDWAQLDRRIEEFREKIRQTNRLICGDNSLPPTEDTDQKVCPSTCGGAGCDYFFSKSSNLNTISTTKNILMNHLNTGLISTCGVNIGCNASNAGRLRSRMEDYLNLQIRLTNALYNVYRAENAISKILRTLQNAKLNVSLYEAEQIIQQLEKYAIDLEDKVKHILAETELDRQRTGNLLRRAETIRDKAKDFMEQINQLKEADKIYQGIEEKPIIQKVDDIELFNQITQLTEQIDGFKNQLIMFSRDSSLQSDKVKEASEVADDLLSSTNVARRETLDTLQQIELVEVTFKQLDEKMLELDKLMRALDTGGRDTEDEGLPDTTLTDPAKLMEEIQNYTSTLELNTDEVKSILTNLKRLEIESEYLTDELKGYMDKMHKLNIHLSRTTKHHQLCT</sequence>
<feature type="domain" description="Laminin EGF-like" evidence="13">
    <location>
        <begin position="966"/>
        <end position="1012"/>
    </location>
</feature>
<feature type="domain" description="Laminin EGF-like" evidence="13">
    <location>
        <begin position="916"/>
        <end position="965"/>
    </location>
</feature>
<evidence type="ECO:0000256" key="10">
    <source>
        <dbReference type="ARBA" id="ARBA00023292"/>
    </source>
</evidence>
<keyword evidence="16" id="KW-1185">Reference proteome</keyword>
<comment type="subcellular location">
    <subcellularLocation>
        <location evidence="1">Secreted</location>
        <location evidence="1">Extracellular space</location>
        <location evidence="1">Extracellular matrix</location>
        <location evidence="1">Basement membrane</location>
    </subcellularLocation>
</comment>
<dbReference type="PROSITE" id="PS00022">
    <property type="entry name" value="EGF_1"/>
    <property type="match status" value="1"/>
</dbReference>
<evidence type="ECO:0000256" key="7">
    <source>
        <dbReference type="ARBA" id="ARBA00023054"/>
    </source>
</evidence>
<dbReference type="SMART" id="SM00180">
    <property type="entry name" value="EGF_Lam"/>
    <property type="match status" value="13"/>
</dbReference>
<evidence type="ECO:0000256" key="1">
    <source>
        <dbReference type="ARBA" id="ARBA00004302"/>
    </source>
</evidence>
<feature type="coiled-coil region" evidence="12">
    <location>
        <begin position="1494"/>
        <end position="1528"/>
    </location>
</feature>
<feature type="disulfide bond" evidence="11">
    <location>
        <begin position="949"/>
        <end position="963"/>
    </location>
</feature>
<protein>
    <submittedName>
        <fullName evidence="17">Laminin subunit beta-1</fullName>
    </submittedName>
</protein>
<name>A0A183JXL3_9TREM</name>
<feature type="domain" description="Laminin EGF-like" evidence="13">
    <location>
        <begin position="309"/>
        <end position="359"/>
    </location>
</feature>
<feature type="domain" description="Laminin EGF-like" evidence="13">
    <location>
        <begin position="812"/>
        <end position="863"/>
    </location>
</feature>
<evidence type="ECO:0000256" key="6">
    <source>
        <dbReference type="ARBA" id="ARBA00022869"/>
    </source>
</evidence>
<feature type="disulfide bond" evidence="11">
    <location>
        <begin position="740"/>
        <end position="754"/>
    </location>
</feature>
<dbReference type="GO" id="GO:0009888">
    <property type="term" value="P:tissue development"/>
    <property type="evidence" value="ECO:0007669"/>
    <property type="project" value="TreeGrafter"/>
</dbReference>
<dbReference type="STRING" id="6186.A0A183JXL3"/>
<dbReference type="FunFam" id="2.10.25.10:FF:000074">
    <property type="entry name" value="Laminin subunit alpha"/>
    <property type="match status" value="1"/>
</dbReference>
<dbReference type="GO" id="GO:0009887">
    <property type="term" value="P:animal organ morphogenesis"/>
    <property type="evidence" value="ECO:0007669"/>
    <property type="project" value="TreeGrafter"/>
</dbReference>
<dbReference type="PROSITE" id="PS50027">
    <property type="entry name" value="EGF_LAM_2"/>
    <property type="match status" value="9"/>
</dbReference>
<dbReference type="Pfam" id="PF00053">
    <property type="entry name" value="EGF_laminin"/>
    <property type="match status" value="11"/>
</dbReference>
<keyword evidence="5" id="KW-0677">Repeat</keyword>
<dbReference type="GO" id="GO:0016477">
    <property type="term" value="P:cell migration"/>
    <property type="evidence" value="ECO:0007669"/>
    <property type="project" value="TreeGrafter"/>
</dbReference>
<dbReference type="FunFam" id="2.10.25.10:FF:000188">
    <property type="entry name" value="Laminin subunit gamma 2"/>
    <property type="match status" value="2"/>
</dbReference>
<dbReference type="FunFam" id="2.10.25.10:FF:000130">
    <property type="entry name" value="Laminin subunit beta 1"/>
    <property type="match status" value="1"/>
</dbReference>
<evidence type="ECO:0000313" key="15">
    <source>
        <dbReference type="EMBL" id="VDP26330.1"/>
    </source>
</evidence>
<feature type="disulfide bond" evidence="11">
    <location>
        <begin position="331"/>
        <end position="340"/>
    </location>
</feature>
<evidence type="ECO:0000256" key="4">
    <source>
        <dbReference type="ARBA" id="ARBA00022729"/>
    </source>
</evidence>
<feature type="domain" description="Laminin N-terminal" evidence="14">
    <location>
        <begin position="1"/>
        <end position="156"/>
    </location>
</feature>
<dbReference type="GO" id="GO:0043256">
    <property type="term" value="C:laminin complex"/>
    <property type="evidence" value="ECO:0007669"/>
    <property type="project" value="TreeGrafter"/>
</dbReference>
<accession>A0A183JXL3</accession>
<reference evidence="15 16" key="2">
    <citation type="submission" date="2018-11" db="EMBL/GenBank/DDBJ databases">
        <authorList>
            <consortium name="Pathogen Informatics"/>
        </authorList>
    </citation>
    <scope>NUCLEOTIDE SEQUENCE [LARGE SCALE GENOMIC DNA]</scope>
    <source>
        <strain evidence="15">Dakar</strain>
        <strain evidence="16">Dakar, Senegal</strain>
    </source>
</reference>
<keyword evidence="10 11" id="KW-0424">Laminin EGF-like domain</keyword>
<keyword evidence="4" id="KW-0732">Signal</keyword>
<feature type="disulfide bond" evidence="11">
    <location>
        <begin position="624"/>
        <end position="641"/>
    </location>
</feature>
<dbReference type="Gene3D" id="2.170.300.10">
    <property type="entry name" value="Tie2 ligand-binding domain superfamily"/>
    <property type="match status" value="1"/>
</dbReference>
<dbReference type="Gene3D" id="2.10.25.10">
    <property type="entry name" value="Laminin"/>
    <property type="match status" value="10"/>
</dbReference>
<dbReference type="Gene3D" id="2.60.120.260">
    <property type="entry name" value="Galactose-binding domain-like"/>
    <property type="match status" value="1"/>
</dbReference>
<dbReference type="GO" id="GO:0007411">
    <property type="term" value="P:axon guidance"/>
    <property type="evidence" value="ECO:0007669"/>
    <property type="project" value="TreeGrafter"/>
</dbReference>
<feature type="domain" description="Laminin EGF-like" evidence="13">
    <location>
        <begin position="249"/>
        <end position="308"/>
    </location>
</feature>
<organism evidence="17">
    <name type="scientific">Schistosoma curassoni</name>
    <dbReference type="NCBI Taxonomy" id="6186"/>
    <lineage>
        <taxon>Eukaryota</taxon>
        <taxon>Metazoa</taxon>
        <taxon>Spiralia</taxon>
        <taxon>Lophotrochozoa</taxon>
        <taxon>Platyhelminthes</taxon>
        <taxon>Trematoda</taxon>
        <taxon>Digenea</taxon>
        <taxon>Strigeidida</taxon>
        <taxon>Schistosomatoidea</taxon>
        <taxon>Schistosomatidae</taxon>
        <taxon>Schistosoma</taxon>
    </lineage>
</organism>
<feature type="disulfide bond" evidence="11">
    <location>
        <begin position="643"/>
        <end position="652"/>
    </location>
</feature>
<dbReference type="SMART" id="SM00181">
    <property type="entry name" value="EGF"/>
    <property type="match status" value="7"/>
</dbReference>
<dbReference type="Pfam" id="PF24973">
    <property type="entry name" value="EGF_LMN_ATRN"/>
    <property type="match status" value="1"/>
</dbReference>
<evidence type="ECO:0000259" key="14">
    <source>
        <dbReference type="PROSITE" id="PS51117"/>
    </source>
</evidence>
<dbReference type="Proteomes" id="UP000279833">
    <property type="component" value="Unassembled WGS sequence"/>
</dbReference>
<dbReference type="FunFam" id="2.10.25.10:FF:000135">
    <property type="entry name" value="Laminin subunit beta 4"/>
    <property type="match status" value="3"/>
</dbReference>
<feature type="disulfide bond" evidence="11">
    <location>
        <begin position="937"/>
        <end position="946"/>
    </location>
</feature>
<dbReference type="Pfam" id="PF00055">
    <property type="entry name" value="Laminin_N"/>
    <property type="match status" value="1"/>
</dbReference>
<keyword evidence="2" id="KW-0964">Secreted</keyword>
<feature type="domain" description="Laminin EGF-like" evidence="13">
    <location>
        <begin position="622"/>
        <end position="669"/>
    </location>
</feature>
<dbReference type="PRINTS" id="PR00011">
    <property type="entry name" value="EGFLAMININ"/>
</dbReference>
<dbReference type="InterPro" id="IPR000742">
    <property type="entry name" value="EGF"/>
</dbReference>
<dbReference type="PROSITE" id="PS01248">
    <property type="entry name" value="EGF_LAM_1"/>
    <property type="match status" value="3"/>
</dbReference>
<dbReference type="WBParaSite" id="SCUD_0000746001-mRNA-1">
    <property type="protein sequence ID" value="SCUD_0000746001-mRNA-1"/>
    <property type="gene ID" value="SCUD_0000746001"/>
</dbReference>
<feature type="disulfide bond" evidence="11">
    <location>
        <begin position="343"/>
        <end position="357"/>
    </location>
</feature>
<feature type="domain" description="Laminin EGF-like" evidence="13">
    <location>
        <begin position="757"/>
        <end position="811"/>
    </location>
</feature>
<dbReference type="CDD" id="cd00055">
    <property type="entry name" value="EGF_Lam"/>
    <property type="match status" value="12"/>
</dbReference>
<feature type="coiled-coil region" evidence="12">
    <location>
        <begin position="1135"/>
        <end position="1176"/>
    </location>
</feature>
<evidence type="ECO:0000313" key="16">
    <source>
        <dbReference type="Proteomes" id="UP000279833"/>
    </source>
</evidence>
<evidence type="ECO:0000313" key="17">
    <source>
        <dbReference type="WBParaSite" id="SCUD_0000746001-mRNA-1"/>
    </source>
</evidence>
<keyword evidence="9" id="KW-0325">Glycoprotein</keyword>
<keyword evidence="3" id="KW-0272">Extracellular matrix</keyword>
<evidence type="ECO:0000259" key="13">
    <source>
        <dbReference type="PROSITE" id="PS50027"/>
    </source>
</evidence>
<evidence type="ECO:0000256" key="11">
    <source>
        <dbReference type="PROSITE-ProRule" id="PRU00460"/>
    </source>
</evidence>
<feature type="disulfide bond" evidence="11">
    <location>
        <begin position="916"/>
        <end position="928"/>
    </location>
</feature>
<feature type="disulfide bond" evidence="11">
    <location>
        <begin position="918"/>
        <end position="935"/>
    </location>
</feature>
<dbReference type="FunFam" id="2.10.25.10:FF:000105">
    <property type="entry name" value="laminin subunit gamma-1"/>
    <property type="match status" value="1"/>
</dbReference>
<evidence type="ECO:0000256" key="8">
    <source>
        <dbReference type="ARBA" id="ARBA00023157"/>
    </source>
</evidence>
<proteinExistence type="predicted"/>
<comment type="caution">
    <text evidence="11">Lacks conserved residue(s) required for the propagation of feature annotation.</text>
</comment>
<dbReference type="PANTHER" id="PTHR10574">
    <property type="entry name" value="NETRIN/LAMININ-RELATED"/>
    <property type="match status" value="1"/>
</dbReference>
<feature type="disulfide bond" evidence="11">
    <location>
        <begin position="968"/>
        <end position="985"/>
    </location>
</feature>
<dbReference type="InterPro" id="IPR002049">
    <property type="entry name" value="LE_dom"/>
</dbReference>
<reference evidence="17" key="1">
    <citation type="submission" date="2016-06" db="UniProtKB">
        <authorList>
            <consortium name="WormBaseParasite"/>
        </authorList>
    </citation>
    <scope>IDENTIFICATION</scope>
</reference>
<gene>
    <name evidence="15" type="ORF">SCUD_LOCUS7460</name>
</gene>
<feature type="disulfide bond" evidence="11">
    <location>
        <begin position="728"/>
        <end position="737"/>
    </location>
</feature>
<evidence type="ECO:0000256" key="3">
    <source>
        <dbReference type="ARBA" id="ARBA00022530"/>
    </source>
</evidence>
<keyword evidence="8 11" id="KW-1015">Disulfide bond</keyword>
<feature type="disulfide bond" evidence="11">
    <location>
        <begin position="987"/>
        <end position="996"/>
    </location>
</feature>
<dbReference type="EMBL" id="UZAK01032353">
    <property type="protein sequence ID" value="VDP26330.1"/>
    <property type="molecule type" value="Genomic_DNA"/>
</dbReference>
<dbReference type="InterPro" id="IPR056863">
    <property type="entry name" value="LMN_ATRN_NET-like_EGF"/>
</dbReference>
<dbReference type="PANTHER" id="PTHR10574:SF375">
    <property type="entry name" value="LAMININ SUBUNIT BETA-1"/>
    <property type="match status" value="1"/>
</dbReference>
<dbReference type="InterPro" id="IPR050440">
    <property type="entry name" value="Laminin/Netrin_ECM"/>
</dbReference>
<dbReference type="SMART" id="SM00136">
    <property type="entry name" value="LamNT"/>
    <property type="match status" value="1"/>
</dbReference>
<evidence type="ECO:0000256" key="9">
    <source>
        <dbReference type="ARBA" id="ARBA00023180"/>
    </source>
</evidence>
<feature type="disulfide bond" evidence="11">
    <location>
        <begin position="670"/>
        <end position="682"/>
    </location>
</feature>
<feature type="disulfide bond" evidence="11">
    <location>
        <begin position="888"/>
        <end position="897"/>
    </location>
</feature>
<dbReference type="SUPFAM" id="SSF57196">
    <property type="entry name" value="EGF/Laminin"/>
    <property type="match status" value="12"/>
</dbReference>
<feature type="coiled-coil region" evidence="12">
    <location>
        <begin position="1277"/>
        <end position="1355"/>
    </location>
</feature>
<keyword evidence="7 12" id="KW-0175">Coiled coil</keyword>
<feature type="disulfide bond" evidence="11">
    <location>
        <begin position="782"/>
        <end position="791"/>
    </location>
</feature>
<dbReference type="InterPro" id="IPR008211">
    <property type="entry name" value="Laminin_N"/>
</dbReference>
<keyword evidence="6" id="KW-0084">Basement membrane</keyword>
<feature type="disulfide bond" evidence="11">
    <location>
        <begin position="279"/>
        <end position="288"/>
    </location>
</feature>
<dbReference type="GO" id="GO:0034446">
    <property type="term" value="P:substrate adhesion-dependent cell spreading"/>
    <property type="evidence" value="ECO:0007669"/>
    <property type="project" value="TreeGrafter"/>
</dbReference>
<evidence type="ECO:0000256" key="12">
    <source>
        <dbReference type="SAM" id="Coils"/>
    </source>
</evidence>
<evidence type="ECO:0000256" key="5">
    <source>
        <dbReference type="ARBA" id="ARBA00022737"/>
    </source>
</evidence>
<feature type="domain" description="Laminin EGF-like" evidence="13">
    <location>
        <begin position="864"/>
        <end position="915"/>
    </location>
</feature>